<evidence type="ECO:0000313" key="1">
    <source>
        <dbReference type="EMBL" id="DAE08832.1"/>
    </source>
</evidence>
<dbReference type="NCBIfam" id="TIGR04387">
    <property type="entry name" value="capsid_maj_N4"/>
    <property type="match status" value="1"/>
</dbReference>
<sequence length="351" mass="38343">MGDVINKSAAYGTTPAHGSIGYRTAGHISRKFLSNGRNRLILDRFGQVEPIPKNKSTTIVFRRWQPLALATTPLSEGVTSDAIGAKYEDIKTTIKQYGSVMKLTDVVQDTYEDPVLNRFTQLSSEQAAATLETLHFNALMGGTNVFYAGGVESRTAVKAKISLNDFRKVARNFQKNKASFITEIVKATPNVSTEPVGQSFIAICHTDLEQDIRAIPGFIPVEQYGSSMKAMQYELGKIENFRILTSQFFNPWLKAGANVTNADKVLTNGETGTSTAAAADVYPILCLARDAYAITPLAGKHAVHISVFNPTPTKEDPQGQRGALAWKVWDAICILNEAWMARIECACGDLT</sequence>
<proteinExistence type="predicted"/>
<reference evidence="1" key="1">
    <citation type="journal article" date="2021" name="Proc. Natl. Acad. Sci. U.S.A.">
        <title>A Catalog of Tens of Thousands of Viruses from Human Metagenomes Reveals Hidden Associations with Chronic Diseases.</title>
        <authorList>
            <person name="Tisza M.J."/>
            <person name="Buck C.B."/>
        </authorList>
    </citation>
    <scope>NUCLEOTIDE SEQUENCE</scope>
    <source>
        <strain evidence="1">Ct8dV2</strain>
    </source>
</reference>
<name>A0A8S5PPY4_9CAUD</name>
<accession>A0A8S5PPY4</accession>
<dbReference type="EMBL" id="BK015477">
    <property type="protein sequence ID" value="DAE08832.1"/>
    <property type="molecule type" value="Genomic_DNA"/>
</dbReference>
<organism evidence="1">
    <name type="scientific">Podoviridae sp. ct8dV2</name>
    <dbReference type="NCBI Taxonomy" id="2825222"/>
    <lineage>
        <taxon>Viruses</taxon>
        <taxon>Duplodnaviria</taxon>
        <taxon>Heunggongvirae</taxon>
        <taxon>Uroviricota</taxon>
        <taxon>Caudoviricetes</taxon>
    </lineage>
</organism>
<dbReference type="Pfam" id="PF25209">
    <property type="entry name" value="Phage_capsid_4"/>
    <property type="match status" value="1"/>
</dbReference>
<protein>
    <submittedName>
        <fullName evidence="1">Major capsid protein</fullName>
    </submittedName>
</protein>